<evidence type="ECO:0000313" key="2">
    <source>
        <dbReference type="EMBL" id="OGG29513.1"/>
    </source>
</evidence>
<organism evidence="2 3">
    <name type="scientific">Candidatus Gottesmanbacteria bacterium RIFCSPLOWO2_01_FULL_46_21</name>
    <dbReference type="NCBI Taxonomy" id="1798393"/>
    <lineage>
        <taxon>Bacteria</taxon>
        <taxon>Candidatus Gottesmaniibacteriota</taxon>
    </lineage>
</organism>
<keyword evidence="1" id="KW-1133">Transmembrane helix</keyword>
<comment type="caution">
    <text evidence="2">The sequence shown here is derived from an EMBL/GenBank/DDBJ whole genome shotgun (WGS) entry which is preliminary data.</text>
</comment>
<evidence type="ECO:0000313" key="3">
    <source>
        <dbReference type="Proteomes" id="UP000178461"/>
    </source>
</evidence>
<accession>A0A1F6AYB5</accession>
<gene>
    <name evidence="2" type="ORF">A2971_02395</name>
</gene>
<protein>
    <submittedName>
        <fullName evidence="2">Uncharacterized protein</fullName>
    </submittedName>
</protein>
<dbReference type="Proteomes" id="UP000178461">
    <property type="component" value="Unassembled WGS sequence"/>
</dbReference>
<name>A0A1F6AYB5_9BACT</name>
<dbReference type="Pfam" id="PF18895">
    <property type="entry name" value="T4SS_pilin"/>
    <property type="match status" value="1"/>
</dbReference>
<evidence type="ECO:0000256" key="1">
    <source>
        <dbReference type="SAM" id="Phobius"/>
    </source>
</evidence>
<reference evidence="2 3" key="1">
    <citation type="journal article" date="2016" name="Nat. Commun.">
        <title>Thousands of microbial genomes shed light on interconnected biogeochemical processes in an aquifer system.</title>
        <authorList>
            <person name="Anantharaman K."/>
            <person name="Brown C.T."/>
            <person name="Hug L.A."/>
            <person name="Sharon I."/>
            <person name="Castelle C.J."/>
            <person name="Probst A.J."/>
            <person name="Thomas B.C."/>
            <person name="Singh A."/>
            <person name="Wilkins M.J."/>
            <person name="Karaoz U."/>
            <person name="Brodie E.L."/>
            <person name="Williams K.H."/>
            <person name="Hubbard S.S."/>
            <person name="Banfield J.F."/>
        </authorList>
    </citation>
    <scope>NUCLEOTIDE SEQUENCE [LARGE SCALE GENOMIC DNA]</scope>
</reference>
<dbReference type="InterPro" id="IPR043993">
    <property type="entry name" value="T4SS_pilin"/>
</dbReference>
<proteinExistence type="predicted"/>
<keyword evidence="1" id="KW-0472">Membrane</keyword>
<dbReference type="EMBL" id="MFJW01000022">
    <property type="protein sequence ID" value="OGG29513.1"/>
    <property type="molecule type" value="Genomic_DNA"/>
</dbReference>
<feature type="transmembrane region" description="Helical" evidence="1">
    <location>
        <begin position="29"/>
        <end position="53"/>
    </location>
</feature>
<sequence length="121" mass="12921">MKLAITINGTTIDNGIPNLPTDGSSALSVILSTGVGLILLVAVFASLAFIIWGGFDWITAGGNKENIQKARHKLIYAVLGLFIAFSAYFVMSIISQFFGIEFYELPFDGAVRHAPGTGPLE</sequence>
<keyword evidence="1" id="KW-0812">Transmembrane</keyword>
<feature type="transmembrane region" description="Helical" evidence="1">
    <location>
        <begin position="74"/>
        <end position="98"/>
    </location>
</feature>
<dbReference type="AlphaFoldDB" id="A0A1F6AYB5"/>